<keyword evidence="4" id="KW-0479">Metal-binding</keyword>
<dbReference type="PANTHER" id="PTHR43020">
    <property type="entry name" value="CDK5 REGULATORY SUBUNIT-ASSOCIATED PROTEIN 1"/>
    <property type="match status" value="1"/>
</dbReference>
<evidence type="ECO:0000256" key="2">
    <source>
        <dbReference type="ARBA" id="ARBA00022485"/>
    </source>
</evidence>
<dbReference type="Gene3D" id="3.30.750.210">
    <property type="match status" value="1"/>
</dbReference>
<evidence type="ECO:0008006" key="11">
    <source>
        <dbReference type="Google" id="ProtNLM"/>
    </source>
</evidence>
<evidence type="ECO:0000256" key="3">
    <source>
        <dbReference type="ARBA" id="ARBA00022691"/>
    </source>
</evidence>
<evidence type="ECO:0000313" key="9">
    <source>
        <dbReference type="EMBL" id="KAK9857174.1"/>
    </source>
</evidence>
<feature type="domain" description="Radical SAM core" evidence="8">
    <location>
        <begin position="225"/>
        <end position="277"/>
    </location>
</feature>
<dbReference type="GO" id="GO:0035596">
    <property type="term" value="F:methylthiotransferase activity"/>
    <property type="evidence" value="ECO:0007669"/>
    <property type="project" value="InterPro"/>
</dbReference>
<dbReference type="InterPro" id="IPR058240">
    <property type="entry name" value="rSAM_sf"/>
</dbReference>
<dbReference type="PROSITE" id="PS01278">
    <property type="entry name" value="MTTASE_RADICAL"/>
    <property type="match status" value="1"/>
</dbReference>
<evidence type="ECO:0000259" key="8">
    <source>
        <dbReference type="PROSITE" id="PS51918"/>
    </source>
</evidence>
<dbReference type="InterPro" id="IPR038135">
    <property type="entry name" value="Methylthiotransferase_N_sf"/>
</dbReference>
<name>A0AAW1ST39_9CHLO</name>
<dbReference type="InterPro" id="IPR013848">
    <property type="entry name" value="Methylthiotransferase_N"/>
</dbReference>
<keyword evidence="10" id="KW-1185">Reference proteome</keyword>
<dbReference type="InterPro" id="IPR020612">
    <property type="entry name" value="Methylthiotransferase_CS"/>
</dbReference>
<gene>
    <name evidence="9" type="ORF">WJX84_005515</name>
</gene>
<dbReference type="FunFam" id="3.40.50.12160:FF:000003">
    <property type="entry name" value="CDK5 regulatory subunit-associated protein 1"/>
    <property type="match status" value="1"/>
</dbReference>
<evidence type="ECO:0000256" key="5">
    <source>
        <dbReference type="ARBA" id="ARBA00023004"/>
    </source>
</evidence>
<dbReference type="SFLD" id="SFLDS00029">
    <property type="entry name" value="Radical_SAM"/>
    <property type="match status" value="1"/>
</dbReference>
<feature type="non-terminal residue" evidence="9">
    <location>
        <position position="277"/>
    </location>
</feature>
<comment type="caution">
    <text evidence="9">The sequence shown here is derived from an EMBL/GenBank/DDBJ whole genome shotgun (WGS) entry which is preliminary data.</text>
</comment>
<dbReference type="GO" id="GO:0035600">
    <property type="term" value="P:tRNA methylthiolation"/>
    <property type="evidence" value="ECO:0007669"/>
    <property type="project" value="TreeGrafter"/>
</dbReference>
<evidence type="ECO:0000313" key="10">
    <source>
        <dbReference type="Proteomes" id="UP001485043"/>
    </source>
</evidence>
<keyword evidence="3" id="KW-0949">S-adenosyl-L-methionine</keyword>
<protein>
    <recommendedName>
        <fullName evidence="11">MTTase N-terminal domain-containing protein</fullName>
    </recommendedName>
</protein>
<comment type="cofactor">
    <cofactor evidence="1">
        <name>[4Fe-4S] cluster</name>
        <dbReference type="ChEBI" id="CHEBI:49883"/>
    </cofactor>
</comment>
<dbReference type="PANTHER" id="PTHR43020:SF2">
    <property type="entry name" value="MITOCHONDRIAL TRNA METHYLTHIOTRANSFERASE CDK5RAP1"/>
    <property type="match status" value="1"/>
</dbReference>
<keyword evidence="5" id="KW-0408">Iron</keyword>
<proteinExistence type="predicted"/>
<dbReference type="InterPro" id="IPR007197">
    <property type="entry name" value="rSAM"/>
</dbReference>
<accession>A0AAW1ST39</accession>
<organism evidence="9 10">
    <name type="scientific">Apatococcus fuscideae</name>
    <dbReference type="NCBI Taxonomy" id="2026836"/>
    <lineage>
        <taxon>Eukaryota</taxon>
        <taxon>Viridiplantae</taxon>
        <taxon>Chlorophyta</taxon>
        <taxon>core chlorophytes</taxon>
        <taxon>Trebouxiophyceae</taxon>
        <taxon>Chlorellales</taxon>
        <taxon>Chlorellaceae</taxon>
        <taxon>Apatococcus</taxon>
    </lineage>
</organism>
<evidence type="ECO:0000259" key="7">
    <source>
        <dbReference type="PROSITE" id="PS51449"/>
    </source>
</evidence>
<dbReference type="Gene3D" id="3.40.50.12160">
    <property type="entry name" value="Methylthiotransferase, N-terminal domain"/>
    <property type="match status" value="1"/>
</dbReference>
<evidence type="ECO:0000256" key="1">
    <source>
        <dbReference type="ARBA" id="ARBA00001966"/>
    </source>
</evidence>
<dbReference type="Proteomes" id="UP001485043">
    <property type="component" value="Unassembled WGS sequence"/>
</dbReference>
<dbReference type="GO" id="GO:0051539">
    <property type="term" value="F:4 iron, 4 sulfur cluster binding"/>
    <property type="evidence" value="ECO:0007669"/>
    <property type="project" value="UniProtKB-KW"/>
</dbReference>
<dbReference type="EMBL" id="JALJOV010000986">
    <property type="protein sequence ID" value="KAK9857174.1"/>
    <property type="molecule type" value="Genomic_DNA"/>
</dbReference>
<evidence type="ECO:0000256" key="6">
    <source>
        <dbReference type="ARBA" id="ARBA00023014"/>
    </source>
</evidence>
<evidence type="ECO:0000256" key="4">
    <source>
        <dbReference type="ARBA" id="ARBA00022723"/>
    </source>
</evidence>
<keyword evidence="2" id="KW-0004">4Fe-4S</keyword>
<reference evidence="9 10" key="1">
    <citation type="journal article" date="2024" name="Nat. Commun.">
        <title>Phylogenomics reveals the evolutionary origins of lichenization in chlorophyte algae.</title>
        <authorList>
            <person name="Puginier C."/>
            <person name="Libourel C."/>
            <person name="Otte J."/>
            <person name="Skaloud P."/>
            <person name="Haon M."/>
            <person name="Grisel S."/>
            <person name="Petersen M."/>
            <person name="Berrin J.G."/>
            <person name="Delaux P.M."/>
            <person name="Dal Grande F."/>
            <person name="Keller J."/>
        </authorList>
    </citation>
    <scope>NUCLEOTIDE SEQUENCE [LARGE SCALE GENOMIC DNA]</scope>
    <source>
        <strain evidence="9 10">SAG 2523</strain>
    </source>
</reference>
<sequence>MLCHLHSGQAAGREGQRPLRTQQPAFHRPLASPAHQSGSSRPCHRRVQAIAAPPAGASLDLDPAALSLAEEEGFVMARPPPAHSNGQRYHIHTFGCQMNLADSERIAGALDAQGYSCAEDASDANILIYNTCSIRDKAEQKVYSALGRQAKRKRANMGDLKLVLAGCVASQEGAALLRRIPELDLVMGPHHANRIHQLLEQVDQGTQVVATEEIPLQEDITVPRRDSDLTAWVNVIHGCNERCTYCVVPNTRGNEQSRLPTDIRREMLGLGEAGYRE</sequence>
<dbReference type="SUPFAM" id="SSF102114">
    <property type="entry name" value="Radical SAM enzymes"/>
    <property type="match status" value="1"/>
</dbReference>
<keyword evidence="6" id="KW-0411">Iron-sulfur</keyword>
<dbReference type="AlphaFoldDB" id="A0AAW1ST39"/>
<dbReference type="PROSITE" id="PS51449">
    <property type="entry name" value="MTTASE_N"/>
    <property type="match status" value="1"/>
</dbReference>
<feature type="domain" description="MTTase N-terminal" evidence="7">
    <location>
        <begin position="87"/>
        <end position="204"/>
    </location>
</feature>
<dbReference type="GO" id="GO:0046872">
    <property type="term" value="F:metal ion binding"/>
    <property type="evidence" value="ECO:0007669"/>
    <property type="project" value="UniProtKB-KW"/>
</dbReference>
<dbReference type="PROSITE" id="PS51918">
    <property type="entry name" value="RADICAL_SAM"/>
    <property type="match status" value="1"/>
</dbReference>
<dbReference type="Pfam" id="PF00919">
    <property type="entry name" value="UPF0004"/>
    <property type="match status" value="1"/>
</dbReference>